<gene>
    <name evidence="1" type="ORF">H9L14_03240</name>
</gene>
<dbReference type="Pfam" id="PF07345">
    <property type="entry name" value="ATPaseInh_sub_z"/>
    <property type="match status" value="1"/>
</dbReference>
<reference evidence="1 2" key="1">
    <citation type="submission" date="2020-08" db="EMBL/GenBank/DDBJ databases">
        <title>Genome sequence of Sphingomonas sediminicola KACC 15039T.</title>
        <authorList>
            <person name="Hyun D.-W."/>
            <person name="Bae J.-W."/>
        </authorList>
    </citation>
    <scope>NUCLEOTIDE SEQUENCE [LARGE SCALE GENOMIC DNA]</scope>
    <source>
        <strain evidence="1 2">KACC 15039</strain>
    </source>
</reference>
<dbReference type="RefSeq" id="WP_187709204.1">
    <property type="nucleotide sequence ID" value="NZ_CP060782.1"/>
</dbReference>
<dbReference type="Gene3D" id="1.10.790.20">
    <property type="entry name" value="Domain of unknown function DUF1476"/>
    <property type="match status" value="1"/>
</dbReference>
<sequence length="110" mass="12540">MTQFNDRERAFETKFAHDEEMKFRVLARRNRLLGEWAARKMGLSEVEGQSYAKDVVRADFEEAGEEDVIRKVLGDLTAAGIETSDAEIRQTLEHKTVEAKRQLIEALGGQ</sequence>
<name>A0ABX6T8T1_9SPHN</name>
<dbReference type="InterPro" id="IPR009945">
    <property type="entry name" value="ATPase_inh_sub_z"/>
</dbReference>
<dbReference type="Proteomes" id="UP000516105">
    <property type="component" value="Chromosome"/>
</dbReference>
<proteinExistence type="predicted"/>
<dbReference type="EMBL" id="CP060782">
    <property type="protein sequence ID" value="QNP46251.1"/>
    <property type="molecule type" value="Genomic_DNA"/>
</dbReference>
<dbReference type="PIRSF" id="PIRSF031780">
    <property type="entry name" value="UCP031780"/>
    <property type="match status" value="1"/>
</dbReference>
<protein>
    <submittedName>
        <fullName evidence="1">DUF1476 domain-containing protein</fullName>
    </submittedName>
</protein>
<evidence type="ECO:0000313" key="1">
    <source>
        <dbReference type="EMBL" id="QNP46251.1"/>
    </source>
</evidence>
<evidence type="ECO:0000313" key="2">
    <source>
        <dbReference type="Proteomes" id="UP000516105"/>
    </source>
</evidence>
<organism evidence="1 2">
    <name type="scientific">Sphingomonas sediminicola</name>
    <dbReference type="NCBI Taxonomy" id="386874"/>
    <lineage>
        <taxon>Bacteria</taxon>
        <taxon>Pseudomonadati</taxon>
        <taxon>Pseudomonadota</taxon>
        <taxon>Alphaproteobacteria</taxon>
        <taxon>Sphingomonadales</taxon>
        <taxon>Sphingomonadaceae</taxon>
        <taxon>Sphingomonas</taxon>
    </lineage>
</organism>
<dbReference type="InterPro" id="IPR038293">
    <property type="entry name" value="ATPase_inh_sub_z_sf"/>
</dbReference>
<keyword evidence="2" id="KW-1185">Reference proteome</keyword>
<accession>A0ABX6T8T1</accession>